<feature type="region of interest" description="Disordered" evidence="1">
    <location>
        <begin position="617"/>
        <end position="660"/>
    </location>
</feature>
<dbReference type="GO" id="GO:0015074">
    <property type="term" value="P:DNA integration"/>
    <property type="evidence" value="ECO:0007669"/>
    <property type="project" value="InterPro"/>
</dbReference>
<dbReference type="InterPro" id="IPR036397">
    <property type="entry name" value="RNaseH_sf"/>
</dbReference>
<dbReference type="GO" id="GO:0003676">
    <property type="term" value="F:nucleic acid binding"/>
    <property type="evidence" value="ECO:0007669"/>
    <property type="project" value="InterPro"/>
</dbReference>
<dbReference type="EMBL" id="RCDD01000003">
    <property type="protein sequence ID" value="RLK58432.1"/>
    <property type="molecule type" value="Genomic_DNA"/>
</dbReference>
<keyword evidence="4" id="KW-1185">Reference proteome</keyword>
<evidence type="ECO:0000313" key="3">
    <source>
        <dbReference type="EMBL" id="RLK58432.1"/>
    </source>
</evidence>
<feature type="compositionally biased region" description="Low complexity" evidence="1">
    <location>
        <begin position="623"/>
        <end position="635"/>
    </location>
</feature>
<evidence type="ECO:0000259" key="2">
    <source>
        <dbReference type="PROSITE" id="PS50994"/>
    </source>
</evidence>
<evidence type="ECO:0000256" key="1">
    <source>
        <dbReference type="SAM" id="MobiDB-lite"/>
    </source>
</evidence>
<organism evidence="3 4">
    <name type="scientific">Actinokineospora cianjurensis</name>
    <dbReference type="NCBI Taxonomy" id="585224"/>
    <lineage>
        <taxon>Bacteria</taxon>
        <taxon>Bacillati</taxon>
        <taxon>Actinomycetota</taxon>
        <taxon>Actinomycetes</taxon>
        <taxon>Pseudonocardiales</taxon>
        <taxon>Pseudonocardiaceae</taxon>
        <taxon>Actinokineospora</taxon>
    </lineage>
</organism>
<dbReference type="PROSITE" id="PS50994">
    <property type="entry name" value="INTEGRASE"/>
    <property type="match status" value="1"/>
</dbReference>
<feature type="domain" description="Integrase catalytic" evidence="2">
    <location>
        <begin position="252"/>
        <end position="480"/>
    </location>
</feature>
<dbReference type="InterPro" id="IPR012337">
    <property type="entry name" value="RNaseH-like_sf"/>
</dbReference>
<feature type="compositionally biased region" description="Low complexity" evidence="1">
    <location>
        <begin position="649"/>
        <end position="660"/>
    </location>
</feature>
<proteinExistence type="predicted"/>
<evidence type="ECO:0000313" key="4">
    <source>
        <dbReference type="Proteomes" id="UP000282454"/>
    </source>
</evidence>
<name>A0A421B256_9PSEU</name>
<dbReference type="Gene3D" id="3.30.420.10">
    <property type="entry name" value="Ribonuclease H-like superfamily/Ribonuclease H"/>
    <property type="match status" value="1"/>
</dbReference>
<dbReference type="SUPFAM" id="SSF53098">
    <property type="entry name" value="Ribonuclease H-like"/>
    <property type="match status" value="1"/>
</dbReference>
<dbReference type="Pfam" id="PF09299">
    <property type="entry name" value="Mu-transpos_C"/>
    <property type="match status" value="1"/>
</dbReference>
<dbReference type="Proteomes" id="UP000282454">
    <property type="component" value="Unassembled WGS sequence"/>
</dbReference>
<accession>A0A421B256</accession>
<dbReference type="InterPro" id="IPR015378">
    <property type="entry name" value="Transposase-like_Mu_C"/>
</dbReference>
<gene>
    <name evidence="3" type="ORF">CLV68_4534</name>
</gene>
<sequence>MVSVGRPVLAVGDRVGFDGGEHQVVGLAGTSVRLRDESGGEQVVLAGHLMAAADFVVLNSPGPVAVEPFGLLESLPAEVVGEAERWRDHVVEVMTGLPPGAAAGAVPRPGYDPATTSLADRQRAKAAELGVAFRTIEGRRARYTAQGLWGLVDQRAARTFEVAGQADARLVEVLRELIAAETDASTGTRSRLIRRAGKRVEELHGPGVVPLPGKTAFYALIDRLTVGRHTFGSAVTRRQTANRPSGAFTATVAARPGEQVQIDSTPIDVMVLAADGVPVRADLTIAVDVATRTICAAVLRPVGTKAVDASLLLAKMLVPEPMRPGWSQTLAMSASRLPFQRLVAVDARMREAAARPVIVPEQVVIDHGKVFVSETFTRACERLGISIQPARKHTPTDKAVVEATFSSIKTLFAQHVAGYKGANSQQRGRDVTAEWSLDQLQDLLDEWLIVGWAHRPHEGLRDPHAPRRTLTPNERYTALVAVAGYLPVTLTGTDYLELLPVKWRAINDYGIRIDHRTYDAPELGAFRRQHSGLTGKRGLWEVHYDPYDLSQVHVRTSQGWVHVPWTHRAIVTAPFADFTWRHARSLAHQASGDTGHEVTEAEIARALDALLTRAEHGPDKTGARVAARTRTATATHRPRHTEPADAIEQQPGPGALAEGGLAEGGQVIPFGVFDADAEAETWL</sequence>
<protein>
    <submittedName>
        <fullName evidence="3">Mu transposase-like protein</fullName>
    </submittedName>
</protein>
<reference evidence="3 4" key="1">
    <citation type="submission" date="2018-10" db="EMBL/GenBank/DDBJ databases">
        <title>Genomic Encyclopedia of Archaeal and Bacterial Type Strains, Phase II (KMG-II): from individual species to whole genera.</title>
        <authorList>
            <person name="Goeker M."/>
        </authorList>
    </citation>
    <scope>NUCLEOTIDE SEQUENCE [LARGE SCALE GENOMIC DNA]</scope>
    <source>
        <strain evidence="3 4">DSM 45657</strain>
    </source>
</reference>
<comment type="caution">
    <text evidence="3">The sequence shown here is derived from an EMBL/GenBank/DDBJ whole genome shotgun (WGS) entry which is preliminary data.</text>
</comment>
<dbReference type="InterPro" id="IPR001584">
    <property type="entry name" value="Integrase_cat-core"/>
</dbReference>
<dbReference type="AlphaFoldDB" id="A0A421B256"/>